<proteinExistence type="predicted"/>
<dbReference type="Proteomes" id="UP000691718">
    <property type="component" value="Unassembled WGS sequence"/>
</dbReference>
<keyword evidence="2" id="KW-1185">Reference proteome</keyword>
<protein>
    <submittedName>
        <fullName evidence="1">(apollo) hypothetical protein</fullName>
    </submittedName>
</protein>
<gene>
    <name evidence="1" type="ORF">PAPOLLO_LOCUS5347</name>
</gene>
<evidence type="ECO:0000313" key="2">
    <source>
        <dbReference type="Proteomes" id="UP000691718"/>
    </source>
</evidence>
<reference evidence="1" key="1">
    <citation type="submission" date="2021-04" db="EMBL/GenBank/DDBJ databases">
        <authorList>
            <person name="Tunstrom K."/>
        </authorList>
    </citation>
    <scope>NUCLEOTIDE SEQUENCE</scope>
</reference>
<sequence length="167" mass="18250">MKFISGIKTMWNPESKPVPQEIIDVLLDGEEELDIDEDHGELVEQYDAEEILNMSVCIAEPDGSLFYIPEEVHVLNIPVGTERAGGSPQCPTEEVPGEVHVLNIPVGMERAGGSPQYPTEEVPREVYVLDVPAPEVPGEVHVPNVPAPGPIPRFRVEVMDPVAAHMA</sequence>
<name>A0A8S3WE43_PARAO</name>
<evidence type="ECO:0000313" key="1">
    <source>
        <dbReference type="EMBL" id="CAG4955650.1"/>
    </source>
</evidence>
<dbReference type="EMBL" id="CAJQZP010000301">
    <property type="protein sequence ID" value="CAG4955650.1"/>
    <property type="molecule type" value="Genomic_DNA"/>
</dbReference>
<comment type="caution">
    <text evidence="1">The sequence shown here is derived from an EMBL/GenBank/DDBJ whole genome shotgun (WGS) entry which is preliminary data.</text>
</comment>
<organism evidence="1 2">
    <name type="scientific">Parnassius apollo</name>
    <name type="common">Apollo butterfly</name>
    <name type="synonym">Papilio apollo</name>
    <dbReference type="NCBI Taxonomy" id="110799"/>
    <lineage>
        <taxon>Eukaryota</taxon>
        <taxon>Metazoa</taxon>
        <taxon>Ecdysozoa</taxon>
        <taxon>Arthropoda</taxon>
        <taxon>Hexapoda</taxon>
        <taxon>Insecta</taxon>
        <taxon>Pterygota</taxon>
        <taxon>Neoptera</taxon>
        <taxon>Endopterygota</taxon>
        <taxon>Lepidoptera</taxon>
        <taxon>Glossata</taxon>
        <taxon>Ditrysia</taxon>
        <taxon>Papilionoidea</taxon>
        <taxon>Papilionidae</taxon>
        <taxon>Parnassiinae</taxon>
        <taxon>Parnassini</taxon>
        <taxon>Parnassius</taxon>
        <taxon>Parnassius</taxon>
    </lineage>
</organism>
<dbReference type="AlphaFoldDB" id="A0A8S3WE43"/>
<accession>A0A8S3WE43</accession>